<dbReference type="Proteomes" id="UP001595379">
    <property type="component" value="Unassembled WGS sequence"/>
</dbReference>
<dbReference type="EMBL" id="JBHRSV010000010">
    <property type="protein sequence ID" value="MFC2925823.1"/>
    <property type="molecule type" value="Genomic_DNA"/>
</dbReference>
<evidence type="ECO:0000256" key="2">
    <source>
        <dbReference type="ARBA" id="ARBA00023136"/>
    </source>
</evidence>
<sequence length="356" mass="37630">MIALAAALLLQAAEPAADAQRLVDQGSPGAVVMVVDHGEPLISVAGVRAEGSDAQIELTDLWHLGSNTKAMTAVLVARLVEQGVVEWDDTVAEWLGDRVETIRPDYADATFADLMHHRSGIIANPGPITSLQLMGTDAGRDVMADRLRYAAAVLDHDPGAAPGEFLYSNAGYTVAGTMLEAATGESWETLLVREVFTPLGIEHAGFGPPGSTRQVDQPRGHSTSLFGGLNDVPPTARADNPPAMGPAGRVHMAMQDYALWLEAVMAGARGEGDPDFLSPESWNILLTPPEGGNYAMGWGVTDEGAVLRHAGSNTMWFVQAVLWPEADRAAVAGVNDGRLDRVAPRVGEVVQGYAPE</sequence>
<dbReference type="InterPro" id="IPR012338">
    <property type="entry name" value="Beta-lactam/transpept-like"/>
</dbReference>
<feature type="domain" description="Beta-lactamase-related" evidence="3">
    <location>
        <begin position="20"/>
        <end position="335"/>
    </location>
</feature>
<gene>
    <name evidence="4" type="ORF">ACFOOR_06865</name>
</gene>
<dbReference type="Pfam" id="PF00144">
    <property type="entry name" value="Beta-lactamase"/>
    <property type="match status" value="1"/>
</dbReference>
<evidence type="ECO:0000256" key="1">
    <source>
        <dbReference type="ARBA" id="ARBA00004370"/>
    </source>
</evidence>
<dbReference type="InterPro" id="IPR001466">
    <property type="entry name" value="Beta-lactam-related"/>
</dbReference>
<evidence type="ECO:0000313" key="5">
    <source>
        <dbReference type="Proteomes" id="UP001595379"/>
    </source>
</evidence>
<protein>
    <submittedName>
        <fullName evidence="4">Serine hydrolase domain-containing protein</fullName>
        <ecNumber evidence="4">3.-.-.-</ecNumber>
    </submittedName>
</protein>
<dbReference type="RefSeq" id="WP_343165756.1">
    <property type="nucleotide sequence ID" value="NZ_JBHRSV010000010.1"/>
</dbReference>
<dbReference type="GO" id="GO:0016787">
    <property type="term" value="F:hydrolase activity"/>
    <property type="evidence" value="ECO:0007669"/>
    <property type="project" value="UniProtKB-KW"/>
</dbReference>
<organism evidence="4 5">
    <name type="scientific">Hyphobacterium vulgare</name>
    <dbReference type="NCBI Taxonomy" id="1736751"/>
    <lineage>
        <taxon>Bacteria</taxon>
        <taxon>Pseudomonadati</taxon>
        <taxon>Pseudomonadota</taxon>
        <taxon>Alphaproteobacteria</taxon>
        <taxon>Maricaulales</taxon>
        <taxon>Maricaulaceae</taxon>
        <taxon>Hyphobacterium</taxon>
    </lineage>
</organism>
<keyword evidence="2" id="KW-0472">Membrane</keyword>
<reference evidence="5" key="1">
    <citation type="journal article" date="2019" name="Int. J. Syst. Evol. Microbiol.">
        <title>The Global Catalogue of Microorganisms (GCM) 10K type strain sequencing project: providing services to taxonomists for standard genome sequencing and annotation.</title>
        <authorList>
            <consortium name="The Broad Institute Genomics Platform"/>
            <consortium name="The Broad Institute Genome Sequencing Center for Infectious Disease"/>
            <person name="Wu L."/>
            <person name="Ma J."/>
        </authorList>
    </citation>
    <scope>NUCLEOTIDE SEQUENCE [LARGE SCALE GENOMIC DNA]</scope>
    <source>
        <strain evidence="5">KCTC 52487</strain>
    </source>
</reference>
<dbReference type="PANTHER" id="PTHR46825">
    <property type="entry name" value="D-ALANYL-D-ALANINE-CARBOXYPEPTIDASE/ENDOPEPTIDASE AMPH"/>
    <property type="match status" value="1"/>
</dbReference>
<name>A0ABV6ZWQ5_9PROT</name>
<accession>A0ABV6ZWQ5</accession>
<evidence type="ECO:0000313" key="4">
    <source>
        <dbReference type="EMBL" id="MFC2925823.1"/>
    </source>
</evidence>
<dbReference type="InterPro" id="IPR050491">
    <property type="entry name" value="AmpC-like"/>
</dbReference>
<comment type="caution">
    <text evidence="4">The sequence shown here is derived from an EMBL/GenBank/DDBJ whole genome shotgun (WGS) entry which is preliminary data.</text>
</comment>
<dbReference type="SUPFAM" id="SSF56601">
    <property type="entry name" value="beta-lactamase/transpeptidase-like"/>
    <property type="match status" value="1"/>
</dbReference>
<dbReference type="PANTHER" id="PTHR46825:SF11">
    <property type="entry name" value="PENICILLIN-BINDING PROTEIN 4"/>
    <property type="match status" value="1"/>
</dbReference>
<comment type="subcellular location">
    <subcellularLocation>
        <location evidence="1">Membrane</location>
    </subcellularLocation>
</comment>
<dbReference type="EC" id="3.-.-.-" evidence="4"/>
<evidence type="ECO:0000259" key="3">
    <source>
        <dbReference type="Pfam" id="PF00144"/>
    </source>
</evidence>
<dbReference type="Gene3D" id="3.40.710.10">
    <property type="entry name" value="DD-peptidase/beta-lactamase superfamily"/>
    <property type="match status" value="1"/>
</dbReference>
<keyword evidence="4" id="KW-0378">Hydrolase</keyword>
<keyword evidence="5" id="KW-1185">Reference proteome</keyword>
<proteinExistence type="predicted"/>